<organism evidence="5 6">
    <name type="scientific">Actinoplanes utahensis</name>
    <dbReference type="NCBI Taxonomy" id="1869"/>
    <lineage>
        <taxon>Bacteria</taxon>
        <taxon>Bacillati</taxon>
        <taxon>Actinomycetota</taxon>
        <taxon>Actinomycetes</taxon>
        <taxon>Micromonosporales</taxon>
        <taxon>Micromonosporaceae</taxon>
        <taxon>Actinoplanes</taxon>
    </lineage>
</organism>
<dbReference type="GO" id="GO:0016787">
    <property type="term" value="F:hydrolase activity"/>
    <property type="evidence" value="ECO:0007669"/>
    <property type="project" value="UniProtKB-KW"/>
</dbReference>
<feature type="compositionally biased region" description="Pro residues" evidence="3">
    <location>
        <begin position="28"/>
        <end position="38"/>
    </location>
</feature>
<feature type="chain" id="PRO_5038551199" description="Polyhydroxybutyrate depolymerase" evidence="4">
    <location>
        <begin position="28"/>
        <end position="322"/>
    </location>
</feature>
<dbReference type="AlphaFoldDB" id="A0A0A6UFT3"/>
<evidence type="ECO:0000256" key="2">
    <source>
        <dbReference type="ARBA" id="ARBA00022801"/>
    </source>
</evidence>
<dbReference type="InterPro" id="IPR050955">
    <property type="entry name" value="Plant_Biomass_Hydrol_Est"/>
</dbReference>
<dbReference type="Gene3D" id="3.40.50.1820">
    <property type="entry name" value="alpha/beta hydrolase"/>
    <property type="match status" value="1"/>
</dbReference>
<gene>
    <name evidence="5" type="ORF">MB27_31705</name>
</gene>
<dbReference type="Proteomes" id="UP000054537">
    <property type="component" value="Unassembled WGS sequence"/>
</dbReference>
<evidence type="ECO:0000313" key="5">
    <source>
        <dbReference type="EMBL" id="KHD73948.1"/>
    </source>
</evidence>
<dbReference type="InterPro" id="IPR029058">
    <property type="entry name" value="AB_hydrolase_fold"/>
</dbReference>
<dbReference type="PROSITE" id="PS51257">
    <property type="entry name" value="PROKAR_LIPOPROTEIN"/>
    <property type="match status" value="1"/>
</dbReference>
<keyword evidence="2" id="KW-0378">Hydrolase</keyword>
<dbReference type="GO" id="GO:0005576">
    <property type="term" value="C:extracellular region"/>
    <property type="evidence" value="ECO:0007669"/>
    <property type="project" value="InterPro"/>
</dbReference>
<dbReference type="SUPFAM" id="SSF53474">
    <property type="entry name" value="alpha/beta-Hydrolases"/>
    <property type="match status" value="1"/>
</dbReference>
<protein>
    <recommendedName>
        <fullName evidence="7">Polyhydroxybutyrate depolymerase</fullName>
    </recommendedName>
</protein>
<accession>A0A0A6UFT3</accession>
<sequence>MPTSRRARRPVVLILVLPLLGTGCTPGSSPPPPPPSPSGPAAGTTEHTITVAGRPRTFRLHRPAGLPSGTPAPLVVMLHGVLGDGAQAQSSYGWDAQADHSGFLVAYPDGIRRAWAVSDGCCGPPAAEGVDDVAFVTAMVAAISAMTPVDPARVHATGMSNGGMLAYRLACDTTVFAAIAPVAATRVGACPAPAPASLIHIHGTADRTFPYTGGPGRRHNDGAGAFPADTAGPPVPELLATWRSRLRCPEPASTTTGAVTTAAATCPGSRGVTLVTVDGAGHQWPGQPGPGGAFARNRLDPPSPALDATATIWSFFAAHPRP</sequence>
<evidence type="ECO:0008006" key="7">
    <source>
        <dbReference type="Google" id="ProtNLM"/>
    </source>
</evidence>
<evidence type="ECO:0000256" key="4">
    <source>
        <dbReference type="SAM" id="SignalP"/>
    </source>
</evidence>
<dbReference type="Pfam" id="PF10503">
    <property type="entry name" value="Esterase_PHB"/>
    <property type="match status" value="1"/>
</dbReference>
<proteinExistence type="predicted"/>
<keyword evidence="1 4" id="KW-0732">Signal</keyword>
<dbReference type="PANTHER" id="PTHR43037:SF1">
    <property type="entry name" value="BLL1128 PROTEIN"/>
    <property type="match status" value="1"/>
</dbReference>
<dbReference type="RefSeq" id="WP_043530785.1">
    <property type="nucleotide sequence ID" value="NZ_BAABKU010000069.1"/>
</dbReference>
<evidence type="ECO:0000256" key="3">
    <source>
        <dbReference type="SAM" id="MobiDB-lite"/>
    </source>
</evidence>
<dbReference type="EMBL" id="JRTT01000071">
    <property type="protein sequence ID" value="KHD73948.1"/>
    <property type="molecule type" value="Genomic_DNA"/>
</dbReference>
<reference evidence="5 6" key="1">
    <citation type="submission" date="2014-10" db="EMBL/GenBank/DDBJ databases">
        <title>Draft genome sequence of Actinoplanes utahensis NRRL 12052.</title>
        <authorList>
            <person name="Velasco-Bucheli B."/>
            <person name="del Cerro C."/>
            <person name="Hormigo D."/>
            <person name="Garcia J.L."/>
            <person name="Acebal C."/>
            <person name="Arroyo M."/>
            <person name="de la Mata I."/>
        </authorList>
    </citation>
    <scope>NUCLEOTIDE SEQUENCE [LARGE SCALE GENOMIC DNA]</scope>
    <source>
        <strain evidence="5 6">NRRL 12052</strain>
    </source>
</reference>
<evidence type="ECO:0000313" key="6">
    <source>
        <dbReference type="Proteomes" id="UP000054537"/>
    </source>
</evidence>
<dbReference type="STRING" id="1869.MB27_31705"/>
<name>A0A0A6UFT3_ACTUT</name>
<evidence type="ECO:0000256" key="1">
    <source>
        <dbReference type="ARBA" id="ARBA00022729"/>
    </source>
</evidence>
<feature type="signal peptide" evidence="4">
    <location>
        <begin position="1"/>
        <end position="27"/>
    </location>
</feature>
<comment type="caution">
    <text evidence="5">The sequence shown here is derived from an EMBL/GenBank/DDBJ whole genome shotgun (WGS) entry which is preliminary data.</text>
</comment>
<dbReference type="PANTHER" id="PTHR43037">
    <property type="entry name" value="UNNAMED PRODUCT-RELATED"/>
    <property type="match status" value="1"/>
</dbReference>
<dbReference type="OrthoDB" id="9767239at2"/>
<dbReference type="InterPro" id="IPR010126">
    <property type="entry name" value="Esterase_phb"/>
</dbReference>
<feature type="region of interest" description="Disordered" evidence="3">
    <location>
        <begin position="23"/>
        <end position="45"/>
    </location>
</feature>
<dbReference type="eggNOG" id="COG3509">
    <property type="taxonomic scope" value="Bacteria"/>
</dbReference>
<keyword evidence="6" id="KW-1185">Reference proteome</keyword>